<feature type="chain" id="PRO_5045698116" evidence="1">
    <location>
        <begin position="22"/>
        <end position="246"/>
    </location>
</feature>
<feature type="signal peptide" evidence="1">
    <location>
        <begin position="1"/>
        <end position="21"/>
    </location>
</feature>
<gene>
    <name evidence="2" type="ORF">JIP62_02600</name>
</gene>
<sequence length="246" mass="26033">MRVFQLFSVAAFAAMASPALCQDASSGRPVIVVSGSAEVSAPPDRFAIDVTISGRGDTQVAALRSLATVQDRVVETLPSLDGVEDARLTTDDVELEPVYDRSCGDRYDEDRCPVVGYTATMDIQFEAAPATRAGDALSLASELGATSVRLNAYSLSDIASLRQEADRAAYADARQQADGLAGASGNRVLRVIRIQDASVPPEAFAEATEVDEVVVTGSRVRPAVSLVALPKPVVARSRLTVMFEIE</sequence>
<evidence type="ECO:0000313" key="3">
    <source>
        <dbReference type="Proteomes" id="UP000595448"/>
    </source>
</evidence>
<proteinExistence type="predicted"/>
<keyword evidence="3" id="KW-1185">Reference proteome</keyword>
<accession>A0ABX7BN89</accession>
<reference evidence="2 3" key="1">
    <citation type="submission" date="2021-01" db="EMBL/GenBank/DDBJ databases">
        <title>Brevundimonas vitis sp. nov., an bacterium isolated from grape (Vitis vinifera).</title>
        <authorList>
            <person name="Jiang L."/>
            <person name="Lee J."/>
        </authorList>
    </citation>
    <scope>NUCLEOTIDE SEQUENCE [LARGE SCALE GENOMIC DNA]</scope>
    <source>
        <strain evidence="2 3">GRTSA-9</strain>
    </source>
</reference>
<keyword evidence="1" id="KW-0732">Signal</keyword>
<dbReference type="InterPro" id="IPR052022">
    <property type="entry name" value="26kDa_periplasmic_antigen"/>
</dbReference>
<dbReference type="Gene3D" id="3.30.70.2970">
    <property type="entry name" value="Protein of unknown function (DUF541), domain 2"/>
    <property type="match status" value="1"/>
</dbReference>
<name>A0ABX7BN89_9CAUL</name>
<evidence type="ECO:0000313" key="2">
    <source>
        <dbReference type="EMBL" id="QQQ19039.1"/>
    </source>
</evidence>
<dbReference type="PANTHER" id="PTHR34387:SF2">
    <property type="entry name" value="SLR1258 PROTEIN"/>
    <property type="match status" value="1"/>
</dbReference>
<protein>
    <submittedName>
        <fullName evidence="2">SIMPL domain-containing protein</fullName>
    </submittedName>
</protein>
<dbReference type="Gene3D" id="3.30.110.170">
    <property type="entry name" value="Protein of unknown function (DUF541), domain 1"/>
    <property type="match status" value="1"/>
</dbReference>
<dbReference type="PANTHER" id="PTHR34387">
    <property type="entry name" value="SLR1258 PROTEIN"/>
    <property type="match status" value="1"/>
</dbReference>
<dbReference type="InterPro" id="IPR007497">
    <property type="entry name" value="SIMPL/DUF541"/>
</dbReference>
<dbReference type="EMBL" id="CP067977">
    <property type="protein sequence ID" value="QQQ19039.1"/>
    <property type="molecule type" value="Genomic_DNA"/>
</dbReference>
<organism evidence="2 3">
    <name type="scientific">Brevundimonas vitisensis</name>
    <dbReference type="NCBI Taxonomy" id="2800818"/>
    <lineage>
        <taxon>Bacteria</taxon>
        <taxon>Pseudomonadati</taxon>
        <taxon>Pseudomonadota</taxon>
        <taxon>Alphaproteobacteria</taxon>
        <taxon>Caulobacterales</taxon>
        <taxon>Caulobacteraceae</taxon>
        <taxon>Brevundimonas</taxon>
    </lineage>
</organism>
<dbReference type="RefSeq" id="WP_201103393.1">
    <property type="nucleotide sequence ID" value="NZ_CP067977.1"/>
</dbReference>
<dbReference type="Pfam" id="PF04402">
    <property type="entry name" value="SIMPL"/>
    <property type="match status" value="1"/>
</dbReference>
<dbReference type="Proteomes" id="UP000595448">
    <property type="component" value="Chromosome"/>
</dbReference>
<evidence type="ECO:0000256" key="1">
    <source>
        <dbReference type="SAM" id="SignalP"/>
    </source>
</evidence>